<comment type="catalytic activity">
    <reaction evidence="11">
        <text>Fe(II)-heme o + 2 A + H2O = Fe(II)-heme a + 2 AH2</text>
        <dbReference type="Rhea" id="RHEA:63388"/>
        <dbReference type="ChEBI" id="CHEBI:13193"/>
        <dbReference type="ChEBI" id="CHEBI:15377"/>
        <dbReference type="ChEBI" id="CHEBI:17499"/>
        <dbReference type="ChEBI" id="CHEBI:60530"/>
        <dbReference type="ChEBI" id="CHEBI:61715"/>
        <dbReference type="EC" id="1.17.99.9"/>
    </reaction>
    <physiologicalReaction direction="left-to-right" evidence="11">
        <dbReference type="Rhea" id="RHEA:63389"/>
    </physiologicalReaction>
</comment>
<keyword evidence="9 12" id="KW-0472">Membrane</keyword>
<dbReference type="EMBL" id="FNBW01000019">
    <property type="protein sequence ID" value="SDG49406.1"/>
    <property type="molecule type" value="Genomic_DNA"/>
</dbReference>
<keyword evidence="3 12" id="KW-0812">Transmembrane</keyword>
<evidence type="ECO:0000256" key="3">
    <source>
        <dbReference type="ARBA" id="ARBA00022692"/>
    </source>
</evidence>
<feature type="binding site" description="axial binding residue" evidence="12">
    <location>
        <position position="270"/>
    </location>
    <ligand>
        <name>heme</name>
        <dbReference type="ChEBI" id="CHEBI:30413"/>
    </ligand>
    <ligandPart>
        <name>Fe</name>
        <dbReference type="ChEBI" id="CHEBI:18248"/>
    </ligandPart>
</feature>
<evidence type="ECO:0000256" key="2">
    <source>
        <dbReference type="ARBA" id="ARBA00004141"/>
    </source>
</evidence>
<comment type="caution">
    <text evidence="13">The sequence shown here is derived from an EMBL/GenBank/DDBJ whole genome shotgun (WGS) entry which is preliminary data.</text>
</comment>
<dbReference type="UniPathway" id="UPA00269">
    <property type="reaction ID" value="UER00713"/>
</dbReference>
<name>A0A8G2BM41_9PROT</name>
<dbReference type="GO" id="GO:0120547">
    <property type="term" value="F:heme A synthase activity"/>
    <property type="evidence" value="ECO:0007669"/>
    <property type="project" value="UniProtKB-EC"/>
</dbReference>
<evidence type="ECO:0000256" key="7">
    <source>
        <dbReference type="ARBA" id="ARBA00023004"/>
    </source>
</evidence>
<dbReference type="Pfam" id="PF02628">
    <property type="entry name" value="COX15-CtaA"/>
    <property type="match status" value="1"/>
</dbReference>
<feature type="transmembrane region" description="Helical" evidence="12">
    <location>
        <begin position="172"/>
        <end position="194"/>
    </location>
</feature>
<keyword evidence="6 12" id="KW-0560">Oxidoreductase</keyword>
<comment type="subcellular location">
    <subcellularLocation>
        <location evidence="12">Cell membrane</location>
        <topology evidence="12">Multi-pass membrane protein</topology>
    </subcellularLocation>
    <subcellularLocation>
        <location evidence="2">Membrane</location>
        <topology evidence="2">Multi-pass membrane protein</topology>
    </subcellularLocation>
</comment>
<feature type="binding site" description="axial binding residue" evidence="12">
    <location>
        <position position="330"/>
    </location>
    <ligand>
        <name>heme</name>
        <dbReference type="ChEBI" id="CHEBI:30413"/>
    </ligand>
    <ligandPart>
        <name>Fe</name>
        <dbReference type="ChEBI" id="CHEBI:18248"/>
    </ligandPart>
</feature>
<feature type="transmembrane region" description="Helical" evidence="12">
    <location>
        <begin position="298"/>
        <end position="322"/>
    </location>
</feature>
<evidence type="ECO:0000256" key="9">
    <source>
        <dbReference type="ARBA" id="ARBA00023136"/>
    </source>
</evidence>
<dbReference type="AlphaFoldDB" id="A0A8G2BM41"/>
<feature type="transmembrane region" description="Helical" evidence="12">
    <location>
        <begin position="139"/>
        <end position="157"/>
    </location>
</feature>
<keyword evidence="7 12" id="KW-0408">Iron</keyword>
<dbReference type="PANTHER" id="PTHR23289">
    <property type="entry name" value="CYTOCHROME C OXIDASE ASSEMBLY PROTEIN COX15"/>
    <property type="match status" value="1"/>
</dbReference>
<accession>A0A8G2BM41</accession>
<reference evidence="13 14" key="1">
    <citation type="submission" date="2016-10" db="EMBL/GenBank/DDBJ databases">
        <authorList>
            <person name="Varghese N."/>
            <person name="Submissions S."/>
        </authorList>
    </citation>
    <scope>NUCLEOTIDE SEQUENCE [LARGE SCALE GENOMIC DNA]</scope>
    <source>
        <strain evidence="13 14">DSM 18839</strain>
    </source>
</reference>
<comment type="similarity">
    <text evidence="12">Belongs to the COX15/CtaA family. Type 2 subfamily.</text>
</comment>
<dbReference type="Proteomes" id="UP000198615">
    <property type="component" value="Unassembled WGS sequence"/>
</dbReference>
<evidence type="ECO:0000256" key="12">
    <source>
        <dbReference type="HAMAP-Rule" id="MF_01665"/>
    </source>
</evidence>
<feature type="transmembrane region" description="Helical" evidence="12">
    <location>
        <begin position="24"/>
        <end position="44"/>
    </location>
</feature>
<evidence type="ECO:0000256" key="10">
    <source>
        <dbReference type="ARBA" id="ARBA00044501"/>
    </source>
</evidence>
<evidence type="ECO:0000256" key="5">
    <source>
        <dbReference type="ARBA" id="ARBA00022989"/>
    </source>
</evidence>
<feature type="transmembrane region" description="Helical" evidence="12">
    <location>
        <begin position="328"/>
        <end position="348"/>
    </location>
</feature>
<comment type="pathway">
    <text evidence="10 12">Porphyrin-containing compound metabolism; heme A biosynthesis; heme A from heme O: step 1/1.</text>
</comment>
<dbReference type="GO" id="GO:0016653">
    <property type="term" value="F:oxidoreductase activity, acting on NAD(P)H, heme protein as acceptor"/>
    <property type="evidence" value="ECO:0007669"/>
    <property type="project" value="TreeGrafter"/>
</dbReference>
<evidence type="ECO:0000313" key="13">
    <source>
        <dbReference type="EMBL" id="SDG49406.1"/>
    </source>
</evidence>
<comment type="function">
    <text evidence="12">Catalyzes the conversion of heme O to heme A by two successive hydroxylations of the methyl group at C8. The first hydroxylation forms heme I, the second hydroxylation results in an unstable dihydroxymethyl group, which spontaneously dehydrates, resulting in the formyl group of heme A.</text>
</comment>
<evidence type="ECO:0000313" key="14">
    <source>
        <dbReference type="Proteomes" id="UP000198615"/>
    </source>
</evidence>
<dbReference type="HAMAP" id="MF_01665">
    <property type="entry name" value="HemeA_synth_type2"/>
    <property type="match status" value="1"/>
</dbReference>
<protein>
    <recommendedName>
        <fullName evidence="12">Heme A synthase</fullName>
        <shortName evidence="12">HAS</shortName>
        <ecNumber evidence="12">1.17.99.9</ecNumber>
    </recommendedName>
    <alternativeName>
        <fullName evidence="12">Cytochrome aa3-controlling protein</fullName>
    </alternativeName>
</protein>
<feature type="transmembrane region" description="Helical" evidence="12">
    <location>
        <begin position="109"/>
        <end position="127"/>
    </location>
</feature>
<organism evidence="13 14">
    <name type="scientific">Thalassobaculum litoreum DSM 18839</name>
    <dbReference type="NCBI Taxonomy" id="1123362"/>
    <lineage>
        <taxon>Bacteria</taxon>
        <taxon>Pseudomonadati</taxon>
        <taxon>Pseudomonadota</taxon>
        <taxon>Alphaproteobacteria</taxon>
        <taxon>Rhodospirillales</taxon>
        <taxon>Thalassobaculaceae</taxon>
        <taxon>Thalassobaculum</taxon>
    </lineage>
</organism>
<feature type="transmembrane region" description="Helical" evidence="12">
    <location>
        <begin position="268"/>
        <end position="286"/>
    </location>
</feature>
<comment type="subunit">
    <text evidence="12">Interacts with CtaB.</text>
</comment>
<keyword evidence="5 12" id="KW-1133">Transmembrane helix</keyword>
<dbReference type="GO" id="GO:0046872">
    <property type="term" value="F:metal ion binding"/>
    <property type="evidence" value="ECO:0007669"/>
    <property type="project" value="UniProtKB-KW"/>
</dbReference>
<dbReference type="PROSITE" id="PS50007">
    <property type="entry name" value="PIPLC_X_DOMAIN"/>
    <property type="match status" value="1"/>
</dbReference>
<keyword evidence="14" id="KW-1185">Reference proteome</keyword>
<dbReference type="InterPro" id="IPR023754">
    <property type="entry name" value="HemeA_Synthase_type2"/>
</dbReference>
<dbReference type="OrthoDB" id="9793156at2"/>
<comment type="cofactor">
    <cofactor evidence="1 12">
        <name>heme b</name>
        <dbReference type="ChEBI" id="CHEBI:60344"/>
    </cofactor>
</comment>
<dbReference type="PANTHER" id="PTHR23289:SF2">
    <property type="entry name" value="CYTOCHROME C OXIDASE ASSEMBLY PROTEIN COX15 HOMOLOG"/>
    <property type="match status" value="1"/>
</dbReference>
<dbReference type="InterPro" id="IPR003780">
    <property type="entry name" value="COX15/CtaA_fam"/>
</dbReference>
<evidence type="ECO:0000256" key="11">
    <source>
        <dbReference type="ARBA" id="ARBA00048044"/>
    </source>
</evidence>
<dbReference type="EC" id="1.17.99.9" evidence="12"/>
<keyword evidence="4 12" id="KW-0479">Metal-binding</keyword>
<dbReference type="GO" id="GO:0005886">
    <property type="term" value="C:plasma membrane"/>
    <property type="evidence" value="ECO:0007669"/>
    <property type="project" value="UniProtKB-SubCell"/>
</dbReference>
<dbReference type="GO" id="GO:0006784">
    <property type="term" value="P:heme A biosynthetic process"/>
    <property type="evidence" value="ECO:0007669"/>
    <property type="project" value="UniProtKB-UniRule"/>
</dbReference>
<evidence type="ECO:0000256" key="4">
    <source>
        <dbReference type="ARBA" id="ARBA00022723"/>
    </source>
</evidence>
<sequence length="351" mass="38422">MSDATFSPSSRTAPSKAERARPAVAAWLFASAFMVAAMIVIGGITRLTESGLSMVEWRPLMGWIPPLGDAEWQRVFDMYKATPEYTASNFWMTIDDFKTIFFWEYIHRVWGRLIGIVFAVPFLFFLLTGRIERALVPRLVLLFVLGGIQGGIGWWMVTSGLVDEARVSPYRLSVHLSMAFLILGLLLWTALGLVRTPSGGTRGQRIGAGHVLAAVSITVVLGAFVAGTDAGYAYNTFPLMGGRFVPAEYWDADLGWRSLIEHVPAVQFHHRWVAVLTALLTLVFVIRNRPRTEGAAQLALTLLGAMVLVQVGLGIAALLAVVPVWLGALHQAGAVALFSLAVWTRFALRAP</sequence>
<dbReference type="RefSeq" id="WP_093154122.1">
    <property type="nucleotide sequence ID" value="NZ_FNBW01000019.1"/>
</dbReference>
<proteinExistence type="inferred from homology"/>
<keyword evidence="8 12" id="KW-0350">Heme biosynthesis</keyword>
<gene>
    <name evidence="12" type="primary">ctaA</name>
    <name evidence="13" type="ORF">SAMN05660686_04590</name>
</gene>
<evidence type="ECO:0000256" key="8">
    <source>
        <dbReference type="ARBA" id="ARBA00023133"/>
    </source>
</evidence>
<keyword evidence="12" id="KW-1003">Cell membrane</keyword>
<evidence type="ECO:0000256" key="6">
    <source>
        <dbReference type="ARBA" id="ARBA00023002"/>
    </source>
</evidence>
<feature type="transmembrane region" description="Helical" evidence="12">
    <location>
        <begin position="206"/>
        <end position="226"/>
    </location>
</feature>
<evidence type="ECO:0000256" key="1">
    <source>
        <dbReference type="ARBA" id="ARBA00001970"/>
    </source>
</evidence>